<protein>
    <submittedName>
        <fullName evidence="1">Uncharacterized protein</fullName>
    </submittedName>
</protein>
<evidence type="ECO:0000313" key="1">
    <source>
        <dbReference type="EMBL" id="MDV7220175.1"/>
    </source>
</evidence>
<organism evidence="1 2">
    <name type="scientific">Streptomyces prunicolor</name>
    <dbReference type="NCBI Taxonomy" id="67348"/>
    <lineage>
        <taxon>Bacteria</taxon>
        <taxon>Bacillati</taxon>
        <taxon>Actinomycetota</taxon>
        <taxon>Actinomycetes</taxon>
        <taxon>Kitasatosporales</taxon>
        <taxon>Streptomycetaceae</taxon>
        <taxon>Streptomyces</taxon>
    </lineage>
</organism>
<name>A0ABU4FLM2_9ACTN</name>
<reference evidence="1 2" key="1">
    <citation type="submission" date="2023-10" db="EMBL/GenBank/DDBJ databases">
        <title>Characterization of rhizosphere-enriched actinobacteria from wheat plants lab-grown on chernevaya soil.</title>
        <authorList>
            <person name="Tikhonova E.N."/>
            <person name="Konopkin A."/>
            <person name="Kravchenko I.K."/>
        </authorList>
    </citation>
    <scope>NUCLEOTIDE SEQUENCE [LARGE SCALE GENOMIC DNA]</scope>
    <source>
        <strain evidence="1 2">RR29</strain>
    </source>
</reference>
<comment type="caution">
    <text evidence="1">The sequence shown here is derived from an EMBL/GenBank/DDBJ whole genome shotgun (WGS) entry which is preliminary data.</text>
</comment>
<sequence length="82" mass="8864">MQGDRRQIQTAVLGGPDSEEPLMLPLEAIELDAFRRRHEHDTSWGLLLGADPVALVANVNVVRCHSSWTSPADGQSTAMPGS</sequence>
<proteinExistence type="predicted"/>
<dbReference type="EMBL" id="JAWMAJ010000120">
    <property type="protein sequence ID" value="MDV7220175.1"/>
    <property type="molecule type" value="Genomic_DNA"/>
</dbReference>
<evidence type="ECO:0000313" key="2">
    <source>
        <dbReference type="Proteomes" id="UP001187346"/>
    </source>
</evidence>
<dbReference type="RefSeq" id="WP_317773841.1">
    <property type="nucleotide sequence ID" value="NZ_JAWMAJ010000120.1"/>
</dbReference>
<keyword evidence="2" id="KW-1185">Reference proteome</keyword>
<dbReference type="Proteomes" id="UP001187346">
    <property type="component" value="Unassembled WGS sequence"/>
</dbReference>
<accession>A0ABU4FLM2</accession>
<gene>
    <name evidence="1" type="ORF">R5A26_29960</name>
</gene>